<proteinExistence type="inferred from homology"/>
<feature type="transmembrane region" description="Helical" evidence="7">
    <location>
        <begin position="213"/>
        <end position="239"/>
    </location>
</feature>
<keyword evidence="4" id="KW-0914">Notch signaling pathway</keyword>
<dbReference type="GO" id="GO:0016485">
    <property type="term" value="P:protein processing"/>
    <property type="evidence" value="ECO:0007669"/>
    <property type="project" value="InterPro"/>
</dbReference>
<feature type="transmembrane region" description="Helical" evidence="7">
    <location>
        <begin position="104"/>
        <end position="125"/>
    </location>
</feature>
<dbReference type="InterPro" id="IPR009294">
    <property type="entry name" value="Aph-1"/>
</dbReference>
<accession>A0A7S0L1A4</accession>
<keyword evidence="3 7" id="KW-0812">Transmembrane</keyword>
<name>A0A7S0L1A4_9EUKA</name>
<evidence type="ECO:0000313" key="8">
    <source>
        <dbReference type="EMBL" id="CAD8599102.1"/>
    </source>
</evidence>
<keyword evidence="5 7" id="KW-1133">Transmembrane helix</keyword>
<dbReference type="AlphaFoldDB" id="A0A7S0L1A4"/>
<evidence type="ECO:0000256" key="6">
    <source>
        <dbReference type="ARBA" id="ARBA00023136"/>
    </source>
</evidence>
<feature type="transmembrane region" description="Helical" evidence="7">
    <location>
        <begin position="184"/>
        <end position="201"/>
    </location>
</feature>
<gene>
    <name evidence="8" type="ORF">CPEL01642_LOCUS2432</name>
</gene>
<dbReference type="Pfam" id="PF06105">
    <property type="entry name" value="Aph-1"/>
    <property type="match status" value="1"/>
</dbReference>
<evidence type="ECO:0000256" key="7">
    <source>
        <dbReference type="SAM" id="Phobius"/>
    </source>
</evidence>
<comment type="similarity">
    <text evidence="2">Belongs to the APH-1 family.</text>
</comment>
<comment type="subcellular location">
    <subcellularLocation>
        <location evidence="1">Membrane</location>
        <topology evidence="1">Multi-pass membrane protein</topology>
    </subcellularLocation>
</comment>
<evidence type="ECO:0000256" key="5">
    <source>
        <dbReference type="ARBA" id="ARBA00022989"/>
    </source>
</evidence>
<feature type="transmembrane region" description="Helical" evidence="7">
    <location>
        <begin position="62"/>
        <end position="83"/>
    </location>
</feature>
<organism evidence="8">
    <name type="scientific">Coccolithus braarudii</name>
    <dbReference type="NCBI Taxonomy" id="221442"/>
    <lineage>
        <taxon>Eukaryota</taxon>
        <taxon>Haptista</taxon>
        <taxon>Haptophyta</taxon>
        <taxon>Prymnesiophyceae</taxon>
        <taxon>Coccolithales</taxon>
        <taxon>Coccolithaceae</taxon>
        <taxon>Coccolithus</taxon>
    </lineage>
</organism>
<evidence type="ECO:0000256" key="4">
    <source>
        <dbReference type="ARBA" id="ARBA00022976"/>
    </source>
</evidence>
<dbReference type="PANTHER" id="PTHR12889">
    <property type="entry name" value="GAMMA-SECRETASE SUBUNIT APH-1"/>
    <property type="match status" value="1"/>
</dbReference>
<feature type="transmembrane region" description="Helical" evidence="7">
    <location>
        <begin position="32"/>
        <end position="56"/>
    </location>
</feature>
<dbReference type="EMBL" id="HBEY01005041">
    <property type="protein sequence ID" value="CAD8599102.1"/>
    <property type="molecule type" value="Transcribed_RNA"/>
</dbReference>
<keyword evidence="6 7" id="KW-0472">Membrane</keyword>
<evidence type="ECO:0000256" key="3">
    <source>
        <dbReference type="ARBA" id="ARBA00022692"/>
    </source>
</evidence>
<protein>
    <submittedName>
        <fullName evidence="8">Uncharacterized protein</fullName>
    </submittedName>
</protein>
<dbReference type="GO" id="GO:0007219">
    <property type="term" value="P:Notch signaling pathway"/>
    <property type="evidence" value="ECO:0007669"/>
    <property type="project" value="UniProtKB-KW"/>
</dbReference>
<feature type="transmembrane region" description="Helical" evidence="7">
    <location>
        <begin position="6"/>
        <end position="25"/>
    </location>
</feature>
<evidence type="ECO:0000256" key="1">
    <source>
        <dbReference type="ARBA" id="ARBA00004141"/>
    </source>
</evidence>
<dbReference type="GO" id="GO:0016020">
    <property type="term" value="C:membrane"/>
    <property type="evidence" value="ECO:0007669"/>
    <property type="project" value="UniProtKB-SubCell"/>
</dbReference>
<reference evidence="8" key="1">
    <citation type="submission" date="2021-01" db="EMBL/GenBank/DDBJ databases">
        <authorList>
            <person name="Corre E."/>
            <person name="Pelletier E."/>
            <person name="Niang G."/>
            <person name="Scheremetjew M."/>
            <person name="Finn R."/>
            <person name="Kale V."/>
            <person name="Holt S."/>
            <person name="Cochrane G."/>
            <person name="Meng A."/>
            <person name="Brown T."/>
            <person name="Cohen L."/>
        </authorList>
    </citation>
    <scope>NUCLEOTIDE SEQUENCE</scope>
    <source>
        <strain evidence="8">PLY182g</strain>
    </source>
</reference>
<sequence>MGALELSAYVAVAFSPAAVIFFTIVAPSSELIVLMVLSAFMWLVSISLVSSIWMLLWPLQSYFSILLIYAVVLQELFRWLVYLTFSRLMHILVGAGAQNIPGSALRVVPTAVASGLGFGLVQVFVTYGDVLWRALDPGTVYTESCPMLSWFNLNAVYSAIFIILNVLLSIVGWTVAYPRRCIKYSTAMLSLHILASAATLLNSAEGTPISGCAIVLMVLISVLLMAALLALHSSCIGLVECVHILRSRRPEV</sequence>
<evidence type="ECO:0000256" key="2">
    <source>
        <dbReference type="ARBA" id="ARBA00005577"/>
    </source>
</evidence>
<feature type="transmembrane region" description="Helical" evidence="7">
    <location>
        <begin position="156"/>
        <end position="177"/>
    </location>
</feature>